<dbReference type="Pfam" id="PF00756">
    <property type="entry name" value="Esterase"/>
    <property type="match status" value="1"/>
</dbReference>
<dbReference type="PANTHER" id="PTHR48098">
    <property type="entry name" value="ENTEROCHELIN ESTERASE-RELATED"/>
    <property type="match status" value="1"/>
</dbReference>
<dbReference type="GO" id="GO:0016747">
    <property type="term" value="F:acyltransferase activity, transferring groups other than amino-acyl groups"/>
    <property type="evidence" value="ECO:0007669"/>
    <property type="project" value="TreeGrafter"/>
</dbReference>
<dbReference type="PANTHER" id="PTHR48098:SF1">
    <property type="entry name" value="DIACYLGLYCEROL ACYLTRANSFERASE_MYCOLYLTRANSFERASE AG85A"/>
    <property type="match status" value="1"/>
</dbReference>
<evidence type="ECO:0008006" key="3">
    <source>
        <dbReference type="Google" id="ProtNLM"/>
    </source>
</evidence>
<proteinExistence type="predicted"/>
<keyword evidence="2" id="KW-1185">Reference proteome</keyword>
<protein>
    <recommendedName>
        <fullName evidence="3">Esterase family protein</fullName>
    </recommendedName>
</protein>
<organism evidence="1 2">
    <name type="scientific">Hoyosella rhizosphaerae</name>
    <dbReference type="NCBI Taxonomy" id="1755582"/>
    <lineage>
        <taxon>Bacteria</taxon>
        <taxon>Bacillati</taxon>
        <taxon>Actinomycetota</taxon>
        <taxon>Actinomycetes</taxon>
        <taxon>Mycobacteriales</taxon>
        <taxon>Hoyosellaceae</taxon>
        <taxon>Hoyosella</taxon>
    </lineage>
</organism>
<dbReference type="EMBL" id="BMJH01000001">
    <property type="protein sequence ID" value="GGC53326.1"/>
    <property type="molecule type" value="Genomic_DNA"/>
</dbReference>
<evidence type="ECO:0000313" key="2">
    <source>
        <dbReference type="Proteomes" id="UP000641514"/>
    </source>
</evidence>
<dbReference type="InterPro" id="IPR000801">
    <property type="entry name" value="Esterase-like"/>
</dbReference>
<reference evidence="1" key="1">
    <citation type="journal article" date="2014" name="Int. J. Syst. Evol. Microbiol.">
        <title>Complete genome sequence of Corynebacterium casei LMG S-19264T (=DSM 44701T), isolated from a smear-ripened cheese.</title>
        <authorList>
            <consortium name="US DOE Joint Genome Institute (JGI-PGF)"/>
            <person name="Walter F."/>
            <person name="Albersmeier A."/>
            <person name="Kalinowski J."/>
            <person name="Ruckert C."/>
        </authorList>
    </citation>
    <scope>NUCLEOTIDE SEQUENCE</scope>
    <source>
        <strain evidence="1">CGMCC 1.15478</strain>
    </source>
</reference>
<dbReference type="Proteomes" id="UP000641514">
    <property type="component" value="Unassembled WGS sequence"/>
</dbReference>
<dbReference type="InterPro" id="IPR050583">
    <property type="entry name" value="Mycobacterial_A85_antigen"/>
</dbReference>
<dbReference type="Gene3D" id="3.40.50.1820">
    <property type="entry name" value="alpha/beta hydrolase"/>
    <property type="match status" value="1"/>
</dbReference>
<dbReference type="AlphaFoldDB" id="A0A916TZV8"/>
<gene>
    <name evidence="1" type="ORF">GCM10011410_02080</name>
</gene>
<dbReference type="InterPro" id="IPR029058">
    <property type="entry name" value="AB_hydrolase_fold"/>
</dbReference>
<comment type="caution">
    <text evidence="1">The sequence shown here is derived from an EMBL/GenBank/DDBJ whole genome shotgun (WGS) entry which is preliminary data.</text>
</comment>
<evidence type="ECO:0000313" key="1">
    <source>
        <dbReference type="EMBL" id="GGC53326.1"/>
    </source>
</evidence>
<accession>A0A916TZV8</accession>
<dbReference type="SUPFAM" id="SSF53474">
    <property type="entry name" value="alpha/beta-Hydrolases"/>
    <property type="match status" value="1"/>
</dbReference>
<reference evidence="1" key="2">
    <citation type="submission" date="2020-09" db="EMBL/GenBank/DDBJ databases">
        <authorList>
            <person name="Sun Q."/>
            <person name="Zhou Y."/>
        </authorList>
    </citation>
    <scope>NUCLEOTIDE SEQUENCE</scope>
    <source>
        <strain evidence="1">CGMCC 1.15478</strain>
    </source>
</reference>
<sequence>MASPSTASIAREDQISDAQTDIYISSPAMQRTILVHVLHPSHSAPRPSFYLLDGNEARYEQSDWIAKTSIVEFASTKNVNVVLPAGGEGSHYTDWQQTDPKFGVYKWETFLAEELPPIIDARFNGNGRNAIGGTSMGGQAAFTLATRNPELFRGAIGISACPLVAPEPYQNSVRAGIASRGGDATNMWGPRDAPGWFEHDPAQNLDALRGKPIYLYAGSGAPGIYETQVDDAQETVTVGGPIEAAALVCSTDFAARLIDEGIIPTVDFRSSGTHSWPYWNDAIRSAWPTVEAAVGGP</sequence>
<name>A0A916TZV8_9ACTN</name>